<proteinExistence type="predicted"/>
<sequence>MIVDRIRQIIEYKEISARQFCLKIGVANGFLDKVKDVGSEKVAKILYAFPEINPEWLLMGEGSMLRSPQANRTGHVVVSNDFKGGTNHIGDISISNGIEAPSLSAKEGQDAGDQSIRDRQHLIAEIERLKSMLKTQESMIEWLKQKYDEEAAHNRSLVNELLGKNKA</sequence>
<evidence type="ECO:0000313" key="3">
    <source>
        <dbReference type="Proteomes" id="UP000018872"/>
    </source>
</evidence>
<keyword evidence="1" id="KW-0175">Coiled coil</keyword>
<feature type="coiled-coil region" evidence="1">
    <location>
        <begin position="119"/>
        <end position="146"/>
    </location>
</feature>
<dbReference type="AlphaFoldDB" id="W2CD73"/>
<accession>W2CD73</accession>
<evidence type="ECO:0008006" key="4">
    <source>
        <dbReference type="Google" id="ProtNLM"/>
    </source>
</evidence>
<evidence type="ECO:0000313" key="2">
    <source>
        <dbReference type="EMBL" id="ETK04451.1"/>
    </source>
</evidence>
<dbReference type="Proteomes" id="UP000018872">
    <property type="component" value="Unassembled WGS sequence"/>
</dbReference>
<organism evidence="2 3">
    <name type="scientific">Tannerella sp. oral taxon BU063 isolate Cell 5</name>
    <dbReference type="NCBI Taxonomy" id="1410950"/>
    <lineage>
        <taxon>Bacteria</taxon>
        <taxon>Pseudomonadati</taxon>
        <taxon>Bacteroidota</taxon>
        <taxon>Bacteroidia</taxon>
        <taxon>Bacteroidales</taxon>
        <taxon>Tannerellaceae</taxon>
        <taxon>Tannerella</taxon>
    </lineage>
</organism>
<dbReference type="EMBL" id="AYYC01000655">
    <property type="protein sequence ID" value="ETK04451.1"/>
    <property type="molecule type" value="Genomic_DNA"/>
</dbReference>
<reference evidence="2 3" key="1">
    <citation type="submission" date="2013-11" db="EMBL/GenBank/DDBJ databases">
        <title>Single cell genomics of uncultured Tannerella BU063 (oral taxon 286).</title>
        <authorList>
            <person name="Beall C.J."/>
            <person name="Campbell A.G."/>
            <person name="Griffen A.L."/>
            <person name="Podar M."/>
            <person name="Leys E.J."/>
        </authorList>
    </citation>
    <scope>NUCLEOTIDE SEQUENCE [LARGE SCALE GENOMIC DNA]</scope>
    <source>
        <strain evidence="2">Cell 5</strain>
    </source>
</reference>
<name>W2CD73_9BACT</name>
<gene>
    <name evidence="2" type="ORF">T229_08845</name>
</gene>
<protein>
    <recommendedName>
        <fullName evidence="4">HTH cro/C1-type domain-containing protein</fullName>
    </recommendedName>
</protein>
<evidence type="ECO:0000256" key="1">
    <source>
        <dbReference type="SAM" id="Coils"/>
    </source>
</evidence>
<dbReference type="PATRIC" id="fig|1410950.3.peg.1243"/>
<comment type="caution">
    <text evidence="2">The sequence shown here is derived from an EMBL/GenBank/DDBJ whole genome shotgun (WGS) entry which is preliminary data.</text>
</comment>